<dbReference type="RefSeq" id="XP_037153831.1">
    <property type="nucleotide sequence ID" value="XM_037301014.1"/>
</dbReference>
<evidence type="ECO:0000313" key="3">
    <source>
        <dbReference type="Proteomes" id="UP000593566"/>
    </source>
</evidence>
<dbReference type="GeneID" id="59338551"/>
<evidence type="ECO:0000313" key="2">
    <source>
        <dbReference type="EMBL" id="KAF6224964.1"/>
    </source>
</evidence>
<accession>A0A8H6CKK7</accession>
<protein>
    <submittedName>
        <fullName evidence="2">Uncharacterized protein</fullName>
    </submittedName>
</protein>
<proteinExistence type="predicted"/>
<sequence length="216" mass="24835">MALSPSDRETEAYFVSFMAGELHVEETVGVMMNPKFWDFLASTLSKHVREWLADEIVRRTLDKEARGAEHTGIGPKVLEVAKAFPGGERGLQERDEMFQALYASAPEGGKFEFLRDWFCGVVDREEQGEAGSGGEEEAEKENGNSEAQWPKVWEWNKSDSEAEHWLFEREAARARGVPWEGNERSLAEAGRVWEWTKYDSEAEREQAERKRFRRDV</sequence>
<dbReference type="Proteomes" id="UP000593566">
    <property type="component" value="Unassembled WGS sequence"/>
</dbReference>
<dbReference type="AlphaFoldDB" id="A0A8H6CKK7"/>
<name>A0A8H6CKK7_9LECA</name>
<evidence type="ECO:0000256" key="1">
    <source>
        <dbReference type="SAM" id="MobiDB-lite"/>
    </source>
</evidence>
<dbReference type="EMBL" id="JACCJB010000008">
    <property type="protein sequence ID" value="KAF6224964.1"/>
    <property type="molecule type" value="Genomic_DNA"/>
</dbReference>
<reference evidence="2 3" key="1">
    <citation type="journal article" date="2020" name="Genomics">
        <title>Complete, high-quality genomes from long-read metagenomic sequencing of two wolf lichen thalli reveals enigmatic genome architecture.</title>
        <authorList>
            <person name="McKenzie S.K."/>
            <person name="Walston R.F."/>
            <person name="Allen J.L."/>
        </authorList>
    </citation>
    <scope>NUCLEOTIDE SEQUENCE [LARGE SCALE GENOMIC DNA]</scope>
    <source>
        <strain evidence="2">WasteWater1</strain>
    </source>
</reference>
<organism evidence="2 3">
    <name type="scientific">Letharia lupina</name>
    <dbReference type="NCBI Taxonomy" id="560253"/>
    <lineage>
        <taxon>Eukaryota</taxon>
        <taxon>Fungi</taxon>
        <taxon>Dikarya</taxon>
        <taxon>Ascomycota</taxon>
        <taxon>Pezizomycotina</taxon>
        <taxon>Lecanoromycetes</taxon>
        <taxon>OSLEUM clade</taxon>
        <taxon>Lecanoromycetidae</taxon>
        <taxon>Lecanorales</taxon>
        <taxon>Lecanorineae</taxon>
        <taxon>Parmeliaceae</taxon>
        <taxon>Letharia</taxon>
    </lineage>
</organism>
<comment type="caution">
    <text evidence="2">The sequence shown here is derived from an EMBL/GenBank/DDBJ whole genome shotgun (WGS) entry which is preliminary data.</text>
</comment>
<keyword evidence="3" id="KW-1185">Reference proteome</keyword>
<feature type="region of interest" description="Disordered" evidence="1">
    <location>
        <begin position="125"/>
        <end position="151"/>
    </location>
</feature>
<gene>
    <name evidence="2" type="ORF">HO133_010159</name>
</gene>